<feature type="transmembrane region" description="Helical" evidence="9">
    <location>
        <begin position="670"/>
        <end position="693"/>
    </location>
</feature>
<dbReference type="SUPFAM" id="SSF52540">
    <property type="entry name" value="P-loop containing nucleoside triphosphate hydrolases"/>
    <property type="match status" value="2"/>
</dbReference>
<reference evidence="12" key="2">
    <citation type="submission" date="2021-08" db="EMBL/GenBank/DDBJ databases">
        <authorList>
            <person name="Gostincar C."/>
            <person name="Sun X."/>
            <person name="Song Z."/>
            <person name="Gunde-Cimerman N."/>
        </authorList>
    </citation>
    <scope>NUCLEOTIDE SEQUENCE</scope>
    <source>
        <strain evidence="12">EXF-9298</strain>
    </source>
</reference>
<feature type="domain" description="ABC transmembrane type-1" evidence="11">
    <location>
        <begin position="1181"/>
        <end position="1435"/>
    </location>
</feature>
<feature type="transmembrane region" description="Helical" evidence="9">
    <location>
        <begin position="212"/>
        <end position="231"/>
    </location>
</feature>
<dbReference type="PROSITE" id="PS50893">
    <property type="entry name" value="ABC_TRANSPORTER_2"/>
    <property type="match status" value="2"/>
</dbReference>
<dbReference type="PANTHER" id="PTHR24223:SF399">
    <property type="entry name" value="ABC TRANSPORTER ATNG"/>
    <property type="match status" value="1"/>
</dbReference>
<keyword evidence="6" id="KW-0067">ATP-binding</keyword>
<keyword evidence="13" id="KW-1185">Reference proteome</keyword>
<dbReference type="InterPro" id="IPR009262">
    <property type="entry name" value="SLC35_F1/F2/F6"/>
</dbReference>
<feature type="transmembrane region" description="Helical" evidence="9">
    <location>
        <begin position="1289"/>
        <end position="1308"/>
    </location>
</feature>
<dbReference type="InterPro" id="IPR050173">
    <property type="entry name" value="ABC_transporter_C-like"/>
</dbReference>
<dbReference type="Pfam" id="PF06027">
    <property type="entry name" value="SLC35F"/>
    <property type="match status" value="1"/>
</dbReference>
<dbReference type="CDD" id="cd03244">
    <property type="entry name" value="ABCC_MRP_domain2"/>
    <property type="match status" value="1"/>
</dbReference>
<evidence type="ECO:0000256" key="9">
    <source>
        <dbReference type="SAM" id="Phobius"/>
    </source>
</evidence>
<keyword evidence="4 9" id="KW-0812">Transmembrane</keyword>
<feature type="transmembrane region" description="Helical" evidence="9">
    <location>
        <begin position="1192"/>
        <end position="1215"/>
    </location>
</feature>
<evidence type="ECO:0000256" key="8">
    <source>
        <dbReference type="ARBA" id="ARBA00023136"/>
    </source>
</evidence>
<evidence type="ECO:0000256" key="5">
    <source>
        <dbReference type="ARBA" id="ARBA00022741"/>
    </source>
</evidence>
<dbReference type="Pfam" id="PF00005">
    <property type="entry name" value="ABC_tran"/>
    <property type="match status" value="2"/>
</dbReference>
<feature type="transmembrane region" description="Helical" evidence="9">
    <location>
        <begin position="282"/>
        <end position="306"/>
    </location>
</feature>
<dbReference type="InterPro" id="IPR017871">
    <property type="entry name" value="ABC_transporter-like_CS"/>
</dbReference>
<dbReference type="InterPro" id="IPR044726">
    <property type="entry name" value="ABCC_6TM_D2"/>
</dbReference>
<reference evidence="12" key="1">
    <citation type="journal article" date="2021" name="J Fungi (Basel)">
        <title>Virulence traits and population genomics of the black yeast Aureobasidium melanogenum.</title>
        <authorList>
            <person name="Cernosa A."/>
            <person name="Sun X."/>
            <person name="Gostincar C."/>
            <person name="Fang C."/>
            <person name="Gunde-Cimerman N."/>
            <person name="Song Z."/>
        </authorList>
    </citation>
    <scope>NUCLEOTIDE SEQUENCE</scope>
    <source>
        <strain evidence="12">EXF-9298</strain>
    </source>
</reference>
<evidence type="ECO:0000259" key="10">
    <source>
        <dbReference type="PROSITE" id="PS50893"/>
    </source>
</evidence>
<dbReference type="GO" id="GO:0005524">
    <property type="term" value="F:ATP binding"/>
    <property type="evidence" value="ECO:0007669"/>
    <property type="project" value="UniProtKB-KW"/>
</dbReference>
<keyword evidence="3" id="KW-0813">Transport</keyword>
<feature type="non-terminal residue" evidence="12">
    <location>
        <position position="1"/>
    </location>
</feature>
<dbReference type="CDD" id="cd03250">
    <property type="entry name" value="ABCC_MRP_domain1"/>
    <property type="match status" value="1"/>
</dbReference>
<dbReference type="FunFam" id="3.40.50.300:FF:000163">
    <property type="entry name" value="Multidrug resistance-associated protein member 4"/>
    <property type="match status" value="1"/>
</dbReference>
<dbReference type="SUPFAM" id="SSF103481">
    <property type="entry name" value="Multidrug resistance efflux transporter EmrE"/>
    <property type="match status" value="1"/>
</dbReference>
<dbReference type="PROSITE" id="PS50929">
    <property type="entry name" value="ABC_TM1F"/>
    <property type="match status" value="2"/>
</dbReference>
<feature type="transmembrane region" description="Helical" evidence="9">
    <location>
        <begin position="575"/>
        <end position="597"/>
    </location>
</feature>
<evidence type="ECO:0000256" key="1">
    <source>
        <dbReference type="ARBA" id="ARBA00004141"/>
    </source>
</evidence>
<dbReference type="FunFam" id="1.20.1560.10:FF:000066">
    <property type="entry name" value="ABC multidrug transporter (Eurofung)"/>
    <property type="match status" value="1"/>
</dbReference>
<protein>
    <submittedName>
        <fullName evidence="12">P-loop containing nucleoside triphosphate hydrolase protein</fullName>
    </submittedName>
</protein>
<evidence type="ECO:0000256" key="2">
    <source>
        <dbReference type="ARBA" id="ARBA00007863"/>
    </source>
</evidence>
<sequence>MTGRAEVVTNDDDARRPLLSRSNTNDIDLDMAALNTRPGHEKWRRVVGLLLLFTTVILWTASNFMASTLFADNTYSKPYLVTYVNTACFIIPLLPIVVRRLYLSGSLKTPRYAAVPQDHDEDVYTQEHTSDSTSQKYVATNDAQAVAPLSLGETARLSLEFCILWFLANYFVAACLEHTTVASSTILTSTSSIFTLLLGCAVGVEIFTLRKLLGVLASLLGVVLISSVDLFGNNDDGRGLFPHKSARQVALGDAMALLSAVLYGIYAVLMKKRIGDERRISMPVFFGLVGLFNVLLLWPGFLILHFTGVEPFELPPTSRVTTIILVNSFSSLLSDIAWAYAVLLTSPIVVTVGLSTTIPLSLIGQLLINNQTSPAIYWLGACVVVLSFVFVNHEEAQDEAAQDQRILEQASSSRELRTLWKIRGLETVASVFSSALALKVVILVLEAWEKDALLTPPYCGTAPEAKSGLYNRSLYWWLNHFLTVGFRKVIGFEDLYSLDDGLLSELLAEKAQTSWRRADKNRQHALLWNTLSCLRWPLLAPVIPRLALIGFNYSQPFLITRIINYVDDAERDKNIGYGLIGAAAIIYIGIAISNGRYQHANFRYMTMIRGSLTALIYEKTLDLRYTALEDASPVSLSNDVDYIVTVSEILHELWGSTVEMIIAMYLLGRGSGVGCIAPVVLAIASAAANAFWVGPRMKKYRPKWNAAIQQRVALTSSLLKDMKALKMLGLTSRMRALLQDQRKFELEKSVVVRMCTIWLNIFGNLMANFAKPFVLMTVALQARDGGDALTAAKAYSLISLINLIDTPLGTVTASIPSIMGGVGCFERIQKFLLAEVQSDDRIINSRSTPAILLSSSAIELQVMPAKGTPDSGNDAITLDECSFGYSVETPALSNLTSAIREGTINMVVGPIGSGKTSLLLGLLGEIQSLKGFIRIRNTDFSYCQQSAWLPNSTIKNIITGTLAYDETWYQTVIFSCALELDISRLTDKDETLIGSRGLTLSGGQRQRLALARAVYARTAIVLLDDIFSALDAKTEQLVFERLLSEQGLFRKNNTTVILATHAVQHLWAAAHIIALGKDGTLVEQGSFQQLMAKQGYVATLAIQLREQSDHEDVTKTTEGPNREITGADVQDELLISDRRLGDFAVYKYYSRCIGLAILGAFLACEFVKTSLISLPDLWVQFWTKDPGSQMSMYISVMFAIAICGTISNFVALWIILVKIVPRSGLRLHWTLLTTITAAPLAYFTKTDAGIILNRFSQDMTIIDSSLPIALLQLSFVVSEIVWQGALICYGSWYLIAFIPFIAAILYAIQKFYLRTSRQLRLLDLEMKSPLFTHFSETQEGLVTIRAFRWQSSFYSSFLNKLDASQRPYYLLYMIQQWLGLCLALVVAAVAIILVAFATQFRHQSSGGQIGVALISVMGFSSSLAALISHWTSLETSIGAVARLKQLEIEVKPEDLPSECEIPPSSWPEVGAVVYDGVCASYGDGKPDVLHEISLSIRPGEKIGICGRTGSGKSTLIALLFRLLPTRAGVVAVDGVDLSTIPRQKTRESVIAIPQEPYILSGTVRFNAAPHSAPFSDLDTDSFENVIPDTAIIAALERVDLWDLIARRGGLNTPISDLGLSQGQKQLFCLARAILRKQTSSLLILDEATSSVDKHTDELMREVIEDEFASHTVISVAHRLSSLTACDRVVVMDEGKIVEVGNPVALTEVEGGWWRKLWEAQN</sequence>
<dbReference type="Proteomes" id="UP000729357">
    <property type="component" value="Unassembled WGS sequence"/>
</dbReference>
<keyword evidence="5" id="KW-0547">Nucleotide-binding</keyword>
<comment type="subcellular location">
    <subcellularLocation>
        <location evidence="1">Membrane</location>
        <topology evidence="1">Multi-pass membrane protein</topology>
    </subcellularLocation>
</comment>
<feature type="transmembrane region" description="Helical" evidence="9">
    <location>
        <begin position="1227"/>
        <end position="1244"/>
    </location>
</feature>
<dbReference type="FunFam" id="1.20.1560.10:FF:000055">
    <property type="entry name" value="ABC multidrug transporter (Eurofung)"/>
    <property type="match status" value="1"/>
</dbReference>
<organism evidence="12 13">
    <name type="scientific">Aureobasidium melanogenum</name>
    <name type="common">Aureobasidium pullulans var. melanogenum</name>
    <dbReference type="NCBI Taxonomy" id="46634"/>
    <lineage>
        <taxon>Eukaryota</taxon>
        <taxon>Fungi</taxon>
        <taxon>Dikarya</taxon>
        <taxon>Ascomycota</taxon>
        <taxon>Pezizomycotina</taxon>
        <taxon>Dothideomycetes</taxon>
        <taxon>Dothideomycetidae</taxon>
        <taxon>Dothideales</taxon>
        <taxon>Saccotheciaceae</taxon>
        <taxon>Aureobasidium</taxon>
    </lineage>
</organism>
<dbReference type="CDD" id="cd18580">
    <property type="entry name" value="ABC_6TM_ABCC_D2"/>
    <property type="match status" value="1"/>
</dbReference>
<feature type="transmembrane region" description="Helical" evidence="9">
    <location>
        <begin position="1377"/>
        <end position="1397"/>
    </location>
</feature>
<feature type="transmembrane region" description="Helical" evidence="9">
    <location>
        <begin position="1264"/>
        <end position="1282"/>
    </location>
</feature>
<dbReference type="InterPro" id="IPR003439">
    <property type="entry name" value="ABC_transporter-like_ATP-bd"/>
</dbReference>
<evidence type="ECO:0000313" key="13">
    <source>
        <dbReference type="Proteomes" id="UP000729357"/>
    </source>
</evidence>
<comment type="similarity">
    <text evidence="2">Belongs to the SLC35F solute transporter family.</text>
</comment>
<dbReference type="GO" id="GO:0016020">
    <property type="term" value="C:membrane"/>
    <property type="evidence" value="ECO:0007669"/>
    <property type="project" value="UniProtKB-SubCell"/>
</dbReference>
<keyword evidence="8 9" id="KW-0472">Membrane</keyword>
<accession>A0A9P8JV72</accession>
<dbReference type="PROSITE" id="PS00211">
    <property type="entry name" value="ABC_TRANSPORTER_1"/>
    <property type="match status" value="2"/>
</dbReference>
<keyword evidence="7 9" id="KW-1133">Transmembrane helix</keyword>
<comment type="caution">
    <text evidence="12">The sequence shown here is derived from an EMBL/GenBank/DDBJ whole genome shotgun (WGS) entry which is preliminary data.</text>
</comment>
<dbReference type="EMBL" id="JAHFXS010000574">
    <property type="protein sequence ID" value="KAG9983670.1"/>
    <property type="molecule type" value="Genomic_DNA"/>
</dbReference>
<dbReference type="InterPro" id="IPR036640">
    <property type="entry name" value="ABC1_TM_sf"/>
</dbReference>
<feature type="transmembrane region" description="Helical" evidence="9">
    <location>
        <begin position="157"/>
        <end position="174"/>
    </location>
</feature>
<feature type="transmembrane region" description="Helical" evidence="9">
    <location>
        <begin position="375"/>
        <end position="391"/>
    </location>
</feature>
<name>A0A9P8JV72_AURME</name>
<feature type="transmembrane region" description="Helical" evidence="9">
    <location>
        <begin position="78"/>
        <end position="98"/>
    </location>
</feature>
<evidence type="ECO:0000259" key="11">
    <source>
        <dbReference type="PROSITE" id="PS50929"/>
    </source>
</evidence>
<feature type="domain" description="ABC transmembrane type-1" evidence="11">
    <location>
        <begin position="546"/>
        <end position="820"/>
    </location>
</feature>
<evidence type="ECO:0000256" key="3">
    <source>
        <dbReference type="ARBA" id="ARBA00022448"/>
    </source>
</evidence>
<feature type="domain" description="ABC transporter" evidence="10">
    <location>
        <begin position="876"/>
        <end position="1103"/>
    </location>
</feature>
<dbReference type="GO" id="GO:0016887">
    <property type="term" value="F:ATP hydrolysis activity"/>
    <property type="evidence" value="ECO:0007669"/>
    <property type="project" value="InterPro"/>
</dbReference>
<feature type="transmembrane region" description="Helical" evidence="9">
    <location>
        <begin position="186"/>
        <end position="207"/>
    </location>
</feature>
<dbReference type="InterPro" id="IPR003593">
    <property type="entry name" value="AAA+_ATPase"/>
</dbReference>
<evidence type="ECO:0000313" key="12">
    <source>
        <dbReference type="EMBL" id="KAG9983670.1"/>
    </source>
</evidence>
<dbReference type="InterPro" id="IPR037185">
    <property type="entry name" value="EmrE-like"/>
</dbReference>
<evidence type="ECO:0000256" key="7">
    <source>
        <dbReference type="ARBA" id="ARBA00022989"/>
    </source>
</evidence>
<gene>
    <name evidence="12" type="ORF">KCU98_g5934</name>
</gene>
<feature type="domain" description="ABC transporter" evidence="10">
    <location>
        <begin position="1472"/>
        <end position="1718"/>
    </location>
</feature>
<dbReference type="GO" id="GO:0140359">
    <property type="term" value="F:ABC-type transporter activity"/>
    <property type="evidence" value="ECO:0007669"/>
    <property type="project" value="InterPro"/>
</dbReference>
<dbReference type="SMART" id="SM00382">
    <property type="entry name" value="AAA"/>
    <property type="match status" value="2"/>
</dbReference>
<evidence type="ECO:0000256" key="6">
    <source>
        <dbReference type="ARBA" id="ARBA00022840"/>
    </source>
</evidence>
<feature type="transmembrane region" description="Helical" evidence="9">
    <location>
        <begin position="251"/>
        <end position="270"/>
    </location>
</feature>
<proteinExistence type="inferred from homology"/>
<dbReference type="InterPro" id="IPR011527">
    <property type="entry name" value="ABC1_TM_dom"/>
</dbReference>
<dbReference type="SUPFAM" id="SSF90123">
    <property type="entry name" value="ABC transporter transmembrane region"/>
    <property type="match status" value="2"/>
</dbReference>
<keyword evidence="12" id="KW-0378">Hydrolase</keyword>
<feature type="transmembrane region" description="Helical" evidence="9">
    <location>
        <begin position="1409"/>
        <end position="1430"/>
    </location>
</feature>
<dbReference type="Gene3D" id="3.40.50.300">
    <property type="entry name" value="P-loop containing nucleotide triphosphate hydrolases"/>
    <property type="match status" value="2"/>
</dbReference>
<dbReference type="Pfam" id="PF13127">
    <property type="entry name" value="DUF3955"/>
    <property type="match status" value="1"/>
</dbReference>
<dbReference type="InterPro" id="IPR027417">
    <property type="entry name" value="P-loop_NTPase"/>
</dbReference>
<feature type="transmembrane region" description="Helical" evidence="9">
    <location>
        <begin position="46"/>
        <end position="66"/>
    </location>
</feature>
<dbReference type="Pfam" id="PF00664">
    <property type="entry name" value="ABC_membrane"/>
    <property type="match status" value="1"/>
</dbReference>
<dbReference type="InterPro" id="IPR025016">
    <property type="entry name" value="DUF3955"/>
</dbReference>
<feature type="transmembrane region" description="Helical" evidence="9">
    <location>
        <begin position="337"/>
        <end position="363"/>
    </location>
</feature>
<feature type="transmembrane region" description="Helical" evidence="9">
    <location>
        <begin position="1148"/>
        <end position="1172"/>
    </location>
</feature>
<dbReference type="Gene3D" id="1.20.1560.10">
    <property type="entry name" value="ABC transporter type 1, transmembrane domain"/>
    <property type="match status" value="2"/>
</dbReference>
<dbReference type="PANTHER" id="PTHR24223">
    <property type="entry name" value="ATP-BINDING CASSETTE SUB-FAMILY C"/>
    <property type="match status" value="1"/>
</dbReference>
<evidence type="ECO:0000256" key="4">
    <source>
        <dbReference type="ARBA" id="ARBA00022692"/>
    </source>
</evidence>